<evidence type="ECO:0000313" key="2">
    <source>
        <dbReference type="Proteomes" id="UP000004994"/>
    </source>
</evidence>
<name>A0A3Q7GE38_SOLLC</name>
<reference evidence="1" key="2">
    <citation type="submission" date="2019-01" db="UniProtKB">
        <authorList>
            <consortium name="EnsemblPlants"/>
        </authorList>
    </citation>
    <scope>IDENTIFICATION</scope>
    <source>
        <strain evidence="1">cv. Heinz 1706</strain>
    </source>
</reference>
<reference evidence="1" key="1">
    <citation type="journal article" date="2012" name="Nature">
        <title>The tomato genome sequence provides insights into fleshy fruit evolution.</title>
        <authorList>
            <consortium name="Tomato Genome Consortium"/>
        </authorList>
    </citation>
    <scope>NUCLEOTIDE SEQUENCE [LARGE SCALE GENOMIC DNA]</scope>
    <source>
        <strain evidence="1">cv. Heinz 1706</strain>
    </source>
</reference>
<protein>
    <submittedName>
        <fullName evidence="1">Uncharacterized protein</fullName>
    </submittedName>
</protein>
<dbReference type="Gramene" id="Solyc05g008595.1.1">
    <property type="protein sequence ID" value="Solyc05g008595.1.1"/>
    <property type="gene ID" value="Solyc05g008595.1"/>
</dbReference>
<dbReference type="AlphaFoldDB" id="A0A3Q7GE38"/>
<evidence type="ECO:0000313" key="1">
    <source>
        <dbReference type="EnsemblPlants" id="Solyc05g008595.1.1"/>
    </source>
</evidence>
<sequence>MSWSDLDYPRRCHSYPRIIKSMGVTGDYPYLSLFSFGIDTCKAESPLIELTRTSYSVLLNTSSSSVPFWLIILPPKAGLGYRKGAALHSD</sequence>
<dbReference type="InParanoid" id="A0A3Q7GE38"/>
<accession>A0A3Q7GE38</accession>
<proteinExistence type="predicted"/>
<organism evidence="1">
    <name type="scientific">Solanum lycopersicum</name>
    <name type="common">Tomato</name>
    <name type="synonym">Lycopersicon esculentum</name>
    <dbReference type="NCBI Taxonomy" id="4081"/>
    <lineage>
        <taxon>Eukaryota</taxon>
        <taxon>Viridiplantae</taxon>
        <taxon>Streptophyta</taxon>
        <taxon>Embryophyta</taxon>
        <taxon>Tracheophyta</taxon>
        <taxon>Spermatophyta</taxon>
        <taxon>Magnoliopsida</taxon>
        <taxon>eudicotyledons</taxon>
        <taxon>Gunneridae</taxon>
        <taxon>Pentapetalae</taxon>
        <taxon>asterids</taxon>
        <taxon>lamiids</taxon>
        <taxon>Solanales</taxon>
        <taxon>Solanaceae</taxon>
        <taxon>Solanoideae</taxon>
        <taxon>Solaneae</taxon>
        <taxon>Solanum</taxon>
        <taxon>Solanum subgen. Lycopersicon</taxon>
    </lineage>
</organism>
<keyword evidence="2" id="KW-1185">Reference proteome</keyword>
<dbReference type="EnsemblPlants" id="Solyc05g008595.1.1">
    <property type="protein sequence ID" value="Solyc05g008595.1.1"/>
    <property type="gene ID" value="Solyc05g008595.1"/>
</dbReference>
<dbReference type="Proteomes" id="UP000004994">
    <property type="component" value="Chromosome 5"/>
</dbReference>